<dbReference type="InParanoid" id="A0A3A9JLC1"/>
<organism evidence="2 5">
    <name type="scientific">Teichococcus wenyumeiae</name>
    <dbReference type="NCBI Taxonomy" id="2478470"/>
    <lineage>
        <taxon>Bacteria</taxon>
        <taxon>Pseudomonadati</taxon>
        <taxon>Pseudomonadota</taxon>
        <taxon>Alphaproteobacteria</taxon>
        <taxon>Acetobacterales</taxon>
        <taxon>Roseomonadaceae</taxon>
        <taxon>Roseomonas</taxon>
    </lineage>
</organism>
<sequence>MTARPILLAGVAACLIAGLHAGAACAEGNYLIVGNDEKTQNAPAGTSVRAPGNDSVSIIDITDPAQPRVAASLPLMNGVQGPPTNLQITPDGTLGLVANPVVMQQDGATWRPAPDNSLHVIDLTAQPPRLIETITVGRQPSGLAIARDGRFALVANRASRSISVLSIDGRSVRQIAEVSVEDEAGSVAITPDGRRAFITKHTVHRVGVLEIDGTAVTYDRSRDIATGIGVYTVEVTPDGRYALAANTGVQGDGHVDTVSVIDARANPPRVVDHVTVGDGPEGLVISPDGRFAVAVLLRGSVAPHAAWSYTRNGSVRLLRIGPDGVLKALNELPAGGLPEGGAFSPDSRFFYVANFLDRNLQVYRIDGDTLVDTGVLLPLPGQPAAIRGRP</sequence>
<dbReference type="InterPro" id="IPR051200">
    <property type="entry name" value="Host-pathogen_enzymatic-act"/>
</dbReference>
<dbReference type="PROSITE" id="PS51257">
    <property type="entry name" value="PROKAR_LIPOPROTEIN"/>
    <property type="match status" value="1"/>
</dbReference>
<evidence type="ECO:0000256" key="1">
    <source>
        <dbReference type="SAM" id="SignalP"/>
    </source>
</evidence>
<feature type="chain" id="PRO_5017379652" evidence="1">
    <location>
        <begin position="27"/>
        <end position="390"/>
    </location>
</feature>
<protein>
    <submittedName>
        <fullName evidence="2">YncE family protein</fullName>
    </submittedName>
</protein>
<dbReference type="Proteomes" id="UP000278036">
    <property type="component" value="Unassembled WGS sequence"/>
</dbReference>
<dbReference type="PANTHER" id="PTHR47197:SF3">
    <property type="entry name" value="DIHYDRO-HEME D1 DEHYDROGENASE"/>
    <property type="match status" value="1"/>
</dbReference>
<reference evidence="2 5" key="1">
    <citation type="submission" date="2018-09" db="EMBL/GenBank/DDBJ databases">
        <title>Roseomonas sp. nov., isolated from feces of Tibetan antelopes in the Qinghai-Tibet plateau, China.</title>
        <authorList>
            <person name="Tian Z."/>
        </authorList>
    </citation>
    <scope>NUCLEOTIDE SEQUENCE [LARGE SCALE GENOMIC DNA]</scope>
    <source>
        <strain evidence="3 4">Z23</strain>
        <strain evidence="2 5">Z24</strain>
    </source>
</reference>
<dbReference type="Proteomes" id="UP000274097">
    <property type="component" value="Unassembled WGS sequence"/>
</dbReference>
<dbReference type="Gene3D" id="2.130.10.10">
    <property type="entry name" value="YVTN repeat-like/Quinoprotein amine dehydrogenase"/>
    <property type="match status" value="2"/>
</dbReference>
<dbReference type="InterPro" id="IPR015943">
    <property type="entry name" value="WD40/YVTN_repeat-like_dom_sf"/>
</dbReference>
<feature type="signal peptide" evidence="1">
    <location>
        <begin position="1"/>
        <end position="26"/>
    </location>
</feature>
<dbReference type="SUPFAM" id="SSF51004">
    <property type="entry name" value="C-terminal (heme d1) domain of cytochrome cd1-nitrite reductase"/>
    <property type="match status" value="1"/>
</dbReference>
<evidence type="ECO:0000313" key="2">
    <source>
        <dbReference type="EMBL" id="RKK05981.1"/>
    </source>
</evidence>
<comment type="caution">
    <text evidence="2">The sequence shown here is derived from an EMBL/GenBank/DDBJ whole genome shotgun (WGS) entry which is preliminary data.</text>
</comment>
<dbReference type="Pfam" id="PF10282">
    <property type="entry name" value="Lactonase"/>
    <property type="match status" value="1"/>
</dbReference>
<evidence type="ECO:0000313" key="4">
    <source>
        <dbReference type="Proteomes" id="UP000274097"/>
    </source>
</evidence>
<gene>
    <name evidence="2" type="ORF">D6Z83_01740</name>
    <name evidence="3" type="ORF">EBE87_18150</name>
</gene>
<dbReference type="EMBL" id="RAQU01000007">
    <property type="protein sequence ID" value="RKK05981.1"/>
    <property type="molecule type" value="Genomic_DNA"/>
</dbReference>
<evidence type="ECO:0000313" key="3">
    <source>
        <dbReference type="EMBL" id="RMI19797.1"/>
    </source>
</evidence>
<evidence type="ECO:0000313" key="5">
    <source>
        <dbReference type="Proteomes" id="UP000278036"/>
    </source>
</evidence>
<proteinExistence type="predicted"/>
<accession>A0A3A9JLC1</accession>
<dbReference type="EMBL" id="RFLX01000015">
    <property type="protein sequence ID" value="RMI19797.1"/>
    <property type="molecule type" value="Genomic_DNA"/>
</dbReference>
<dbReference type="RefSeq" id="WP_120636606.1">
    <property type="nucleotide sequence ID" value="NZ_RAQU01000007.1"/>
</dbReference>
<dbReference type="OrthoDB" id="916694at2"/>
<dbReference type="PANTHER" id="PTHR47197">
    <property type="entry name" value="PROTEIN NIRF"/>
    <property type="match status" value="1"/>
</dbReference>
<name>A0A3A9JLC1_9PROT</name>
<keyword evidence="1" id="KW-0732">Signal</keyword>
<dbReference type="InterPro" id="IPR019405">
    <property type="entry name" value="Lactonase_7-beta_prop"/>
</dbReference>
<keyword evidence="4" id="KW-1185">Reference proteome</keyword>
<dbReference type="InterPro" id="IPR011048">
    <property type="entry name" value="Haem_d1_sf"/>
</dbReference>
<dbReference type="AlphaFoldDB" id="A0A3A9JLC1"/>